<evidence type="ECO:0000313" key="2">
    <source>
        <dbReference type="Proteomes" id="UP000235778"/>
    </source>
</evidence>
<reference evidence="2" key="1">
    <citation type="submission" date="2016-07" db="EMBL/GenBank/DDBJ databases">
        <title>Nontailed viruses are major unrecognized killers of bacteria in the ocean.</title>
        <authorList>
            <person name="Kauffman K."/>
            <person name="Hussain F."/>
            <person name="Yang J."/>
            <person name="Arevalo P."/>
            <person name="Brown J."/>
            <person name="Cutler M."/>
            <person name="Kelly L."/>
            <person name="Polz M.F."/>
        </authorList>
    </citation>
    <scope>NUCLEOTIDE SEQUENCE [LARGE SCALE GENOMIC DNA]</scope>
    <source>
        <strain evidence="2">10N.286.55.C1</strain>
    </source>
</reference>
<dbReference type="RefSeq" id="WP_102268187.1">
    <property type="nucleotide sequence ID" value="NZ_MCSH01000141.1"/>
</dbReference>
<dbReference type="EMBL" id="MCSI01000119">
    <property type="protein sequence ID" value="PME63602.1"/>
    <property type="molecule type" value="Genomic_DNA"/>
</dbReference>
<proteinExistence type="predicted"/>
<comment type="caution">
    <text evidence="1">The sequence shown here is derived from an EMBL/GenBank/DDBJ whole genome shotgun (WGS) entry which is preliminary data.</text>
</comment>
<accession>A0A2N7BUM0</accession>
<organism evidence="1 2">
    <name type="scientific">Vibrio lentus</name>
    <dbReference type="NCBI Taxonomy" id="136468"/>
    <lineage>
        <taxon>Bacteria</taxon>
        <taxon>Pseudomonadati</taxon>
        <taxon>Pseudomonadota</taxon>
        <taxon>Gammaproteobacteria</taxon>
        <taxon>Vibrionales</taxon>
        <taxon>Vibrionaceae</taxon>
        <taxon>Vibrio</taxon>
    </lineage>
</organism>
<evidence type="ECO:0000313" key="1">
    <source>
        <dbReference type="EMBL" id="PME63602.1"/>
    </source>
</evidence>
<sequence length="118" mass="13630">MIFSSSSKPLVRGSELCSELAVFLTEKKSDFESKLIPDLSHIDHMAHNANGIKVESVRYIEGIQYQLNYSFDWEVFRGCSDMNESGIERGRVSFTLDENDFLKIDFPNYDERDTSDEF</sequence>
<dbReference type="AlphaFoldDB" id="A0A2N7BUM0"/>
<protein>
    <submittedName>
        <fullName evidence="1">Uncharacterized protein</fullName>
    </submittedName>
</protein>
<name>A0A2N7BUM0_9VIBR</name>
<dbReference type="Proteomes" id="UP000235778">
    <property type="component" value="Unassembled WGS sequence"/>
</dbReference>
<gene>
    <name evidence="1" type="ORF">BCV30_08550</name>
</gene>